<evidence type="ECO:0000313" key="5">
    <source>
        <dbReference type="EMBL" id="KDQ60179.1"/>
    </source>
</evidence>
<feature type="compositionally biased region" description="Acidic residues" evidence="2">
    <location>
        <begin position="83"/>
        <end position="105"/>
    </location>
</feature>
<dbReference type="Proteomes" id="UP000027265">
    <property type="component" value="Unassembled WGS sequence"/>
</dbReference>
<protein>
    <recommendedName>
        <fullName evidence="4">DUF155 domain-containing protein</fullName>
    </recommendedName>
</protein>
<accession>A0A067PZN8</accession>
<dbReference type="InterPro" id="IPR051624">
    <property type="entry name" value="RMD1/Sad1-interacting"/>
</dbReference>
<feature type="compositionally biased region" description="Low complexity" evidence="2">
    <location>
        <begin position="8"/>
        <end position="24"/>
    </location>
</feature>
<keyword evidence="3" id="KW-0812">Transmembrane</keyword>
<dbReference type="HOGENOM" id="CLU_011220_1_0_1"/>
<dbReference type="EMBL" id="KL197714">
    <property type="protein sequence ID" value="KDQ60179.1"/>
    <property type="molecule type" value="Genomic_DNA"/>
</dbReference>
<feature type="transmembrane region" description="Helical" evidence="3">
    <location>
        <begin position="440"/>
        <end position="461"/>
    </location>
</feature>
<dbReference type="InterPro" id="IPR003734">
    <property type="entry name" value="DUF155"/>
</dbReference>
<keyword evidence="6" id="KW-1185">Reference proteome</keyword>
<gene>
    <name evidence="5" type="ORF">JAAARDRAFT_191579</name>
</gene>
<dbReference type="FunCoup" id="A0A067PZN8">
    <property type="interactions" value="13"/>
</dbReference>
<dbReference type="AlphaFoldDB" id="A0A067PZN8"/>
<organism evidence="5 6">
    <name type="scientific">Jaapia argillacea MUCL 33604</name>
    <dbReference type="NCBI Taxonomy" id="933084"/>
    <lineage>
        <taxon>Eukaryota</taxon>
        <taxon>Fungi</taxon>
        <taxon>Dikarya</taxon>
        <taxon>Basidiomycota</taxon>
        <taxon>Agaricomycotina</taxon>
        <taxon>Agaricomycetes</taxon>
        <taxon>Agaricomycetidae</taxon>
        <taxon>Jaapiales</taxon>
        <taxon>Jaapiaceae</taxon>
        <taxon>Jaapia</taxon>
    </lineage>
</organism>
<feature type="compositionally biased region" description="Low complexity" evidence="2">
    <location>
        <begin position="52"/>
        <end position="61"/>
    </location>
</feature>
<evidence type="ECO:0000313" key="6">
    <source>
        <dbReference type="Proteomes" id="UP000027265"/>
    </source>
</evidence>
<keyword evidence="3" id="KW-0472">Membrane</keyword>
<evidence type="ECO:0000259" key="4">
    <source>
        <dbReference type="Pfam" id="PF02582"/>
    </source>
</evidence>
<sequence length="462" mass="51304">MPPLDNQPLLPKSAPSALAEPAESSKPRGANRSTKVAGKLKVLPEQPPTPDGGPAAAVPAGKKVISLVVPPREPVAASGGESVPEESDEEADEEDEGEADDEEGVEVYNQISLIPEGTARRDAIRLTKKKAKRLPRVTAYATCGSYRLSDLMKFFNARRQAYHTNPRLIDEAIYTPYAYEPSHAGSESSQRDTSSKPRSEGDLLGIPELAPQGEDGDVNMNTIRQKKSRSSKWSETPPEAEIFIFEYGTVVIWGMTEAQERRFLSSVKRFEVEKLAPDDIEMEDLNYYYANYSRIYNDVITLRKGSSYMTKLSLSHALSQSVKISLFESLISSTIEETKDIPEVISETGKIGMPHKEIMKKMGELFLLRTNISSVGSVLDSPEVFWTFPDLQPLYEAARSYLEIPQRINLLNTRVEVLQDMLQLLKESVSSQHSERLEQIVIALIGVEIVLGIVTIIVDLFS</sequence>
<comment type="similarity">
    <text evidence="1">Belongs to the RMD1/sif2 family.</text>
</comment>
<feature type="domain" description="DUF155" evidence="4">
    <location>
        <begin position="242"/>
        <end position="412"/>
    </location>
</feature>
<feature type="region of interest" description="Disordered" evidence="2">
    <location>
        <begin position="180"/>
        <end position="233"/>
    </location>
</feature>
<name>A0A067PZN8_9AGAM</name>
<feature type="compositionally biased region" description="Basic and acidic residues" evidence="2">
    <location>
        <begin position="189"/>
        <end position="201"/>
    </location>
</feature>
<evidence type="ECO:0000256" key="3">
    <source>
        <dbReference type="SAM" id="Phobius"/>
    </source>
</evidence>
<keyword evidence="3" id="KW-1133">Transmembrane helix</keyword>
<dbReference type="Pfam" id="PF02582">
    <property type="entry name" value="DUF155"/>
    <property type="match status" value="1"/>
</dbReference>
<proteinExistence type="inferred from homology"/>
<dbReference type="STRING" id="933084.A0A067PZN8"/>
<dbReference type="InParanoid" id="A0A067PZN8"/>
<dbReference type="OrthoDB" id="18302at2759"/>
<evidence type="ECO:0000256" key="1">
    <source>
        <dbReference type="ARBA" id="ARBA00008306"/>
    </source>
</evidence>
<dbReference type="PANTHER" id="PTHR16255:SF15">
    <property type="entry name" value="SPORULATION PROTEIN RMD1"/>
    <property type="match status" value="1"/>
</dbReference>
<feature type="region of interest" description="Disordered" evidence="2">
    <location>
        <begin position="1"/>
        <end position="106"/>
    </location>
</feature>
<dbReference type="GO" id="GO:0005739">
    <property type="term" value="C:mitochondrion"/>
    <property type="evidence" value="ECO:0007669"/>
    <property type="project" value="UniProtKB-ARBA"/>
</dbReference>
<reference evidence="6" key="1">
    <citation type="journal article" date="2014" name="Proc. Natl. Acad. Sci. U.S.A.">
        <title>Extensive sampling of basidiomycete genomes demonstrates inadequacy of the white-rot/brown-rot paradigm for wood decay fungi.</title>
        <authorList>
            <person name="Riley R."/>
            <person name="Salamov A.A."/>
            <person name="Brown D.W."/>
            <person name="Nagy L.G."/>
            <person name="Floudas D."/>
            <person name="Held B.W."/>
            <person name="Levasseur A."/>
            <person name="Lombard V."/>
            <person name="Morin E."/>
            <person name="Otillar R."/>
            <person name="Lindquist E.A."/>
            <person name="Sun H."/>
            <person name="LaButti K.M."/>
            <person name="Schmutz J."/>
            <person name="Jabbour D."/>
            <person name="Luo H."/>
            <person name="Baker S.E."/>
            <person name="Pisabarro A.G."/>
            <person name="Walton J.D."/>
            <person name="Blanchette R.A."/>
            <person name="Henrissat B."/>
            <person name="Martin F."/>
            <person name="Cullen D."/>
            <person name="Hibbett D.S."/>
            <person name="Grigoriev I.V."/>
        </authorList>
    </citation>
    <scope>NUCLEOTIDE SEQUENCE [LARGE SCALE GENOMIC DNA]</scope>
    <source>
        <strain evidence="6">MUCL 33604</strain>
    </source>
</reference>
<evidence type="ECO:0000256" key="2">
    <source>
        <dbReference type="SAM" id="MobiDB-lite"/>
    </source>
</evidence>
<dbReference type="PANTHER" id="PTHR16255">
    <property type="entry name" value="REQUIRED FOR MEIOTIC NUCLEAR DIVISION PROTEIN 1 HOMOLOG"/>
    <property type="match status" value="1"/>
</dbReference>